<keyword evidence="4" id="KW-1185">Reference proteome</keyword>
<organism evidence="3 4">
    <name type="scientific">Corynespora cassiicola Philippines</name>
    <dbReference type="NCBI Taxonomy" id="1448308"/>
    <lineage>
        <taxon>Eukaryota</taxon>
        <taxon>Fungi</taxon>
        <taxon>Dikarya</taxon>
        <taxon>Ascomycota</taxon>
        <taxon>Pezizomycotina</taxon>
        <taxon>Dothideomycetes</taxon>
        <taxon>Pleosporomycetidae</taxon>
        <taxon>Pleosporales</taxon>
        <taxon>Corynesporascaceae</taxon>
        <taxon>Corynespora</taxon>
    </lineage>
</organism>
<dbReference type="PANTHER" id="PTHR10039:SF15">
    <property type="entry name" value="NACHT DOMAIN-CONTAINING PROTEIN"/>
    <property type="match status" value="1"/>
</dbReference>
<reference evidence="3 4" key="1">
    <citation type="journal article" date="2018" name="Front. Microbiol.">
        <title>Genome-Wide Analysis of Corynespora cassiicola Leaf Fall Disease Putative Effectors.</title>
        <authorList>
            <person name="Lopez D."/>
            <person name="Ribeiro S."/>
            <person name="Label P."/>
            <person name="Fumanal B."/>
            <person name="Venisse J.S."/>
            <person name="Kohler A."/>
            <person name="de Oliveira R.R."/>
            <person name="Labutti K."/>
            <person name="Lipzen A."/>
            <person name="Lail K."/>
            <person name="Bauer D."/>
            <person name="Ohm R.A."/>
            <person name="Barry K.W."/>
            <person name="Spatafora J."/>
            <person name="Grigoriev I.V."/>
            <person name="Martin F.M."/>
            <person name="Pujade-Renaud V."/>
        </authorList>
    </citation>
    <scope>NUCLEOTIDE SEQUENCE [LARGE SCALE GENOMIC DNA]</scope>
    <source>
        <strain evidence="3 4">Philippines</strain>
    </source>
</reference>
<evidence type="ECO:0000313" key="4">
    <source>
        <dbReference type="Proteomes" id="UP000240883"/>
    </source>
</evidence>
<dbReference type="EMBL" id="KZ678128">
    <property type="protein sequence ID" value="PSN74234.1"/>
    <property type="molecule type" value="Genomic_DNA"/>
</dbReference>
<accession>A0A2T2P999</accession>
<protein>
    <recommendedName>
        <fullName evidence="2">Nephrocystin 3-like N-terminal domain-containing protein</fullName>
    </recommendedName>
</protein>
<name>A0A2T2P999_CORCC</name>
<keyword evidence="1" id="KW-0677">Repeat</keyword>
<dbReference type="Pfam" id="PF24883">
    <property type="entry name" value="NPHP3_N"/>
    <property type="match status" value="1"/>
</dbReference>
<feature type="domain" description="Nephrocystin 3-like N-terminal" evidence="2">
    <location>
        <begin position="200"/>
        <end position="369"/>
    </location>
</feature>
<proteinExistence type="predicted"/>
<dbReference type="Proteomes" id="UP000240883">
    <property type="component" value="Unassembled WGS sequence"/>
</dbReference>
<dbReference type="OrthoDB" id="195446at2759"/>
<dbReference type="AlphaFoldDB" id="A0A2T2P999"/>
<dbReference type="Gene3D" id="3.40.50.300">
    <property type="entry name" value="P-loop containing nucleotide triphosphate hydrolases"/>
    <property type="match status" value="1"/>
</dbReference>
<evidence type="ECO:0000259" key="2">
    <source>
        <dbReference type="Pfam" id="PF24883"/>
    </source>
</evidence>
<evidence type="ECO:0000256" key="1">
    <source>
        <dbReference type="ARBA" id="ARBA00022737"/>
    </source>
</evidence>
<dbReference type="SUPFAM" id="SSF52540">
    <property type="entry name" value="P-loop containing nucleoside triphosphate hydrolases"/>
    <property type="match status" value="1"/>
</dbReference>
<evidence type="ECO:0000313" key="3">
    <source>
        <dbReference type="EMBL" id="PSN74234.1"/>
    </source>
</evidence>
<dbReference type="PANTHER" id="PTHR10039">
    <property type="entry name" value="AMELOGENIN"/>
    <property type="match status" value="1"/>
</dbReference>
<dbReference type="InterPro" id="IPR027417">
    <property type="entry name" value="P-loop_NTPase"/>
</dbReference>
<dbReference type="InterPro" id="IPR056884">
    <property type="entry name" value="NPHP3-like_N"/>
</dbReference>
<dbReference type="STRING" id="1448308.A0A2T2P999"/>
<sequence>MDPLSVTASIIAVGQATVKIVECLHDAKDASTDRSQFTTESSNLSNLLATLLFRVDETSNEPWHAKVRELGGKDGLIYQYRVALEQLKDKILGEHGIRKIAKTLLWKYIKEDVKDILSRIERLKSLVQIALQMDHFSTLSEAIESRMVDVHNNSKAIKVGVDVLQHDQDRQRHCRIIDWLSSADFPAQQSDLVGRRQEATGLWFLDSPEFTEWVGGSSSSSSPSPSQTLFCPGIPGAGKTMMAAIAVDHLQSTVQAHDVGVVYAYCNYKGRADQTASSLLAAMLKQLVQDQPSMAEPLYSMHNHHEIQKTRPSLEEILGALQSVLAHYQRVYVVIDALDECVHDVRDELLSKLRHVQSKTDVRVMATSRFIPDIVEQFSGMPELEVRADAADVKRYVVGQTRRLPRCIQRDDKLQQLVQDKIVKVVDGM</sequence>
<gene>
    <name evidence="3" type="ORF">BS50DRAFT_478456</name>
</gene>